<keyword evidence="2" id="KW-1185">Reference proteome</keyword>
<evidence type="ECO:0000313" key="2">
    <source>
        <dbReference type="Proteomes" id="UP000237105"/>
    </source>
</evidence>
<proteinExistence type="predicted"/>
<accession>A0A2P5AYM2</accession>
<comment type="caution">
    <text evidence="1">The sequence shown here is derived from an EMBL/GenBank/DDBJ whole genome shotgun (WGS) entry which is preliminary data.</text>
</comment>
<reference evidence="2" key="1">
    <citation type="submission" date="2016-06" db="EMBL/GenBank/DDBJ databases">
        <title>Parallel loss of symbiosis genes in relatives of nitrogen-fixing non-legume Parasponia.</title>
        <authorList>
            <person name="Van Velzen R."/>
            <person name="Holmer R."/>
            <person name="Bu F."/>
            <person name="Rutten L."/>
            <person name="Van Zeijl A."/>
            <person name="Liu W."/>
            <person name="Santuari L."/>
            <person name="Cao Q."/>
            <person name="Sharma T."/>
            <person name="Shen D."/>
            <person name="Roswanjaya Y."/>
            <person name="Wardhani T."/>
            <person name="Kalhor M.S."/>
            <person name="Jansen J."/>
            <person name="Van den Hoogen J."/>
            <person name="Gungor B."/>
            <person name="Hartog M."/>
            <person name="Hontelez J."/>
            <person name="Verver J."/>
            <person name="Yang W.-C."/>
            <person name="Schijlen E."/>
            <person name="Repin R."/>
            <person name="Schilthuizen M."/>
            <person name="Schranz E."/>
            <person name="Heidstra R."/>
            <person name="Miyata K."/>
            <person name="Fedorova E."/>
            <person name="Kohlen W."/>
            <person name="Bisseling T."/>
            <person name="Smit S."/>
            <person name="Geurts R."/>
        </authorList>
    </citation>
    <scope>NUCLEOTIDE SEQUENCE [LARGE SCALE GENOMIC DNA]</scope>
    <source>
        <strain evidence="2">cv. WU1-14</strain>
    </source>
</reference>
<gene>
    <name evidence="1" type="ORF">PanWU01x14_287950</name>
</gene>
<protein>
    <submittedName>
        <fullName evidence="1">Uncharacterized protein</fullName>
    </submittedName>
</protein>
<dbReference type="OrthoDB" id="1912561at2759"/>
<name>A0A2P5AYM2_PARAD</name>
<dbReference type="PANTHER" id="PTHR47481">
    <property type="match status" value="1"/>
</dbReference>
<organism evidence="1 2">
    <name type="scientific">Parasponia andersonii</name>
    <name type="common">Sponia andersonii</name>
    <dbReference type="NCBI Taxonomy" id="3476"/>
    <lineage>
        <taxon>Eukaryota</taxon>
        <taxon>Viridiplantae</taxon>
        <taxon>Streptophyta</taxon>
        <taxon>Embryophyta</taxon>
        <taxon>Tracheophyta</taxon>
        <taxon>Spermatophyta</taxon>
        <taxon>Magnoliopsida</taxon>
        <taxon>eudicotyledons</taxon>
        <taxon>Gunneridae</taxon>
        <taxon>Pentapetalae</taxon>
        <taxon>rosids</taxon>
        <taxon>fabids</taxon>
        <taxon>Rosales</taxon>
        <taxon>Cannabaceae</taxon>
        <taxon>Parasponia</taxon>
    </lineage>
</organism>
<dbReference type="Proteomes" id="UP000237105">
    <property type="component" value="Unassembled WGS sequence"/>
</dbReference>
<dbReference type="EMBL" id="JXTB01000411">
    <property type="protein sequence ID" value="PON41621.1"/>
    <property type="molecule type" value="Genomic_DNA"/>
</dbReference>
<dbReference type="PANTHER" id="PTHR47481:SF31">
    <property type="entry name" value="OS01G0873500 PROTEIN"/>
    <property type="match status" value="1"/>
</dbReference>
<sequence length="115" mass="13055">MKRQGLKAVHKPSEVNKAEHRMKPLNQMYQSPSIATMVDLNSQLHPIKKVGISLSDCLSRMKGIFDQYAAIGGPMSYRDKLIKTFEGLCEEYGTFVTSIYKRPNRLSLKEVHIGE</sequence>
<evidence type="ECO:0000313" key="1">
    <source>
        <dbReference type="EMBL" id="PON41621.1"/>
    </source>
</evidence>
<dbReference type="AlphaFoldDB" id="A0A2P5AYM2"/>